<evidence type="ECO:0000313" key="2">
    <source>
        <dbReference type="Proteomes" id="UP000199444"/>
    </source>
</evidence>
<protein>
    <recommendedName>
        <fullName evidence="3">Rhodanese domain-containing protein</fullName>
    </recommendedName>
</protein>
<dbReference type="EMBL" id="FNKD01000003">
    <property type="protein sequence ID" value="SDQ95325.1"/>
    <property type="molecule type" value="Genomic_DNA"/>
</dbReference>
<gene>
    <name evidence="1" type="ORF">SAMN05216231_3181</name>
</gene>
<reference evidence="1 2" key="1">
    <citation type="submission" date="2016-10" db="EMBL/GenBank/DDBJ databases">
        <authorList>
            <person name="de Groot N.N."/>
        </authorList>
    </citation>
    <scope>NUCLEOTIDE SEQUENCE [LARGE SCALE GENOMIC DNA]</scope>
    <source>
        <strain evidence="1 2">CGMCC 1.10449</strain>
    </source>
</reference>
<dbReference type="SUPFAM" id="SSF52821">
    <property type="entry name" value="Rhodanese/Cell cycle control phosphatase"/>
    <property type="match status" value="1"/>
</dbReference>
<accession>A0A1H1F2V5</accession>
<dbReference type="Gene3D" id="3.40.250.10">
    <property type="entry name" value="Rhodanese-like domain"/>
    <property type="match status" value="1"/>
</dbReference>
<proteinExistence type="predicted"/>
<dbReference type="STRING" id="553311.SAMN05216231_3181"/>
<dbReference type="RefSeq" id="WP_092493916.1">
    <property type="nucleotide sequence ID" value="NZ_FNKD01000003.1"/>
</dbReference>
<name>A0A1H1F2V5_9BACI</name>
<dbReference type="AlphaFoldDB" id="A0A1H1F2V5"/>
<keyword evidence="2" id="KW-1185">Reference proteome</keyword>
<sequence length="112" mass="12980">MSIALIIIITFLLLFLYHRYMPVFGIGKMDLNYVSYTKEDVAIVDTRDFQDSFNDIIEQAYSIPVPYLNRHFHDIPDKNIVVIASDFVGKNVSTRILRNKGKRVVGYHVVKD</sequence>
<evidence type="ECO:0000313" key="1">
    <source>
        <dbReference type="EMBL" id="SDQ95325.1"/>
    </source>
</evidence>
<evidence type="ECO:0008006" key="3">
    <source>
        <dbReference type="Google" id="ProtNLM"/>
    </source>
</evidence>
<dbReference type="Proteomes" id="UP000199444">
    <property type="component" value="Unassembled WGS sequence"/>
</dbReference>
<dbReference type="InterPro" id="IPR036873">
    <property type="entry name" value="Rhodanese-like_dom_sf"/>
</dbReference>
<organism evidence="1 2">
    <name type="scientific">Virgibacillus salinus</name>
    <dbReference type="NCBI Taxonomy" id="553311"/>
    <lineage>
        <taxon>Bacteria</taxon>
        <taxon>Bacillati</taxon>
        <taxon>Bacillota</taxon>
        <taxon>Bacilli</taxon>
        <taxon>Bacillales</taxon>
        <taxon>Bacillaceae</taxon>
        <taxon>Virgibacillus</taxon>
    </lineage>
</organism>